<name>A0A415MDW0_9FIRM</name>
<dbReference type="EMBL" id="QROY01000002">
    <property type="protein sequence ID" value="RHL71013.1"/>
    <property type="molecule type" value="Genomic_DNA"/>
</dbReference>
<dbReference type="GO" id="GO:0003677">
    <property type="term" value="F:DNA binding"/>
    <property type="evidence" value="ECO:0007669"/>
    <property type="project" value="UniProtKB-KW"/>
</dbReference>
<keyword evidence="1" id="KW-0238">DNA-binding</keyword>
<accession>A0A415MDW0</accession>
<dbReference type="Proteomes" id="UP000285201">
    <property type="component" value="Unassembled WGS sequence"/>
</dbReference>
<comment type="caution">
    <text evidence="1">The sequence shown here is derived from an EMBL/GenBank/DDBJ whole genome shotgun (WGS) entry which is preliminary data.</text>
</comment>
<protein>
    <submittedName>
        <fullName evidence="1">DNA-binding protein</fullName>
    </submittedName>
</protein>
<organism evidence="1 2">
    <name type="scientific">Lachnospira eligens</name>
    <dbReference type="NCBI Taxonomy" id="39485"/>
    <lineage>
        <taxon>Bacteria</taxon>
        <taxon>Bacillati</taxon>
        <taxon>Bacillota</taxon>
        <taxon>Clostridia</taxon>
        <taxon>Lachnospirales</taxon>
        <taxon>Lachnospiraceae</taxon>
        <taxon>Lachnospira</taxon>
    </lineage>
</organism>
<gene>
    <name evidence="1" type="ORF">DW007_02400</name>
</gene>
<evidence type="ECO:0000313" key="2">
    <source>
        <dbReference type="Proteomes" id="UP000285201"/>
    </source>
</evidence>
<dbReference type="RefSeq" id="WP_118370360.1">
    <property type="nucleotide sequence ID" value="NZ_DAWEGX010000006.1"/>
</dbReference>
<dbReference type="AlphaFoldDB" id="A0A415MDW0"/>
<reference evidence="1 2" key="1">
    <citation type="submission" date="2018-08" db="EMBL/GenBank/DDBJ databases">
        <title>A genome reference for cultivated species of the human gut microbiota.</title>
        <authorList>
            <person name="Zou Y."/>
            <person name="Xue W."/>
            <person name="Luo G."/>
        </authorList>
    </citation>
    <scope>NUCLEOTIDE SEQUENCE [LARGE SCALE GENOMIC DNA]</scope>
    <source>
        <strain evidence="1 2">AF36-7BH</strain>
    </source>
</reference>
<proteinExistence type="predicted"/>
<sequence>MENKVLSQKDLYDILPFGKTKIKQLIKSGELPLMKIGNDYITTFSILEEWIKEHINEEIYY</sequence>
<evidence type="ECO:0000313" key="1">
    <source>
        <dbReference type="EMBL" id="RHL71013.1"/>
    </source>
</evidence>